<dbReference type="Gene3D" id="1.20.5.420">
    <property type="entry name" value="Immunoglobulin FC, subunit C"/>
    <property type="match status" value="1"/>
</dbReference>
<feature type="coiled-coil region" evidence="5">
    <location>
        <begin position="309"/>
        <end position="426"/>
    </location>
</feature>
<keyword evidence="10" id="KW-1185">Reference proteome</keyword>
<keyword evidence="3" id="KW-0226">DNA condensation</keyword>
<evidence type="ECO:0000256" key="1">
    <source>
        <dbReference type="ARBA" id="ARBA00022490"/>
    </source>
</evidence>
<dbReference type="InterPro" id="IPR032520">
    <property type="entry name" value="MukB_hinge"/>
</dbReference>
<dbReference type="Pfam" id="PF13558">
    <property type="entry name" value="SbcC_Walker_B"/>
    <property type="match status" value="1"/>
</dbReference>
<evidence type="ECO:0000256" key="6">
    <source>
        <dbReference type="SAM" id="MobiDB-lite"/>
    </source>
</evidence>
<dbReference type="Proteomes" id="UP000838672">
    <property type="component" value="Unassembled WGS sequence"/>
</dbReference>
<feature type="coiled-coil region" evidence="5">
    <location>
        <begin position="573"/>
        <end position="600"/>
    </location>
</feature>
<feature type="coiled-coil region" evidence="5">
    <location>
        <begin position="514"/>
        <end position="544"/>
    </location>
</feature>
<evidence type="ECO:0000256" key="5">
    <source>
        <dbReference type="SAM" id="Coils"/>
    </source>
</evidence>
<protein>
    <submittedName>
        <fullName evidence="9">Chromosome partition protein MukB</fullName>
    </submittedName>
</protein>
<dbReference type="SUPFAM" id="SSF52540">
    <property type="entry name" value="P-loop containing nucleoside triphosphate hydrolases"/>
    <property type="match status" value="2"/>
</dbReference>
<dbReference type="Gene3D" id="3.40.1140.10">
    <property type="match status" value="2"/>
</dbReference>
<comment type="caution">
    <text evidence="9">The sequence shown here is derived from an EMBL/GenBank/DDBJ whole genome shotgun (WGS) entry which is preliminary data.</text>
</comment>
<dbReference type="Gene3D" id="3.30.70.3500">
    <property type="entry name" value="MukB, hinge domain"/>
    <property type="match status" value="1"/>
</dbReference>
<keyword evidence="4" id="KW-0238">DNA-binding</keyword>
<dbReference type="InterPro" id="IPR027417">
    <property type="entry name" value="P-loop_NTPase"/>
</dbReference>
<keyword evidence="5" id="KW-0175">Coiled coil</keyword>
<organism evidence="9 10">
    <name type="scientific">Vibrio stylophorae</name>
    <dbReference type="NCBI Taxonomy" id="659351"/>
    <lineage>
        <taxon>Bacteria</taxon>
        <taxon>Pseudomonadati</taxon>
        <taxon>Pseudomonadota</taxon>
        <taxon>Gammaproteobacteria</taxon>
        <taxon>Vibrionales</taxon>
        <taxon>Vibrionaceae</taxon>
        <taxon>Vibrio</taxon>
    </lineage>
</organism>
<evidence type="ECO:0000256" key="2">
    <source>
        <dbReference type="ARBA" id="ARBA00022829"/>
    </source>
</evidence>
<dbReference type="Pfam" id="PF16330">
    <property type="entry name" value="MukB_hinge"/>
    <property type="match status" value="1"/>
</dbReference>
<sequence length="1519" mass="172940">MMERGKFLSLTMINWNGFFARTFDLDELVTTFSGGNGAGKSTAMASFVTALIPDQNLLHFRNTTEAGSANASRDKGLYGKLKPGTCYAALEVMNSRQQRLVFAVKLQQVAGRDKKVDIKAFMLQDLPEDLLVSEIFIEPKVGGSARVRPYEEMRDFVSDFHGLQFKAFNAITDYHNQMFEMGVLAKKLRNQSDRGKYYRLIEASLYGGISSTITRSLRDYLLPHNSGVKKAFQDMEAALRENRLTLEAIKVTQADRDLFKHLLRQATDYVAADYMRHVNERQQRIDGVLKERRRANEAAYRLNHEQHKLNELSIQSKQEQATEEELEVALDNAHSHYQRVQSAYAQQQKVDRYQEDLFELSERLEEQTMVVEEAQESLVDREMALESAESEVDSLQRQLADYQQALNAQQTRALQYKQANEALEQATAHMGRAIRLEDVGPLLSRLRQQQQQDTQSLLEQKHQLELIQAGSAQFDAAYQLVLQLDAEITREQAQDYAKSWLESGREHQARLLNADALDAQHRSLERAYQQYQQAQQLRQSYLARHGVDISDEASLIEAQTVLEAQIEELTTWLDELSDKRSHEQELHRQAQVELQSLQQQAPAWVAANDALEILTQQLADPRLAFTTDLCDAASVMGAMQHVLDYERDAVSKRDTLAAQKQQLESDIIRLAQPGGSDDSGLQKIAEQLGGQLLSEIYEDISIDDAPYFSAMYGPARHAVVVRDIEQIKPILEELSDCPDDLYLIEGDANAFDDSSFSAEELRNAVCVRLNNRQLRYSRYPEIPLFGRAAREQQLELLREQREACIEQHAIWAFDAQKWQRLHHHVSDFVATHLNLAFTPDPEPRMRVLRKQMNDCDSRLAELNQQANTQRQQLQAHRLSMKQLAELGQMVDHLEAHDRADYLAQSQRQWQARQDAHAFFNRYGKVFQALNEQMAALAFDPQLQSSLEAQVEKLDRALQQLKSQLFALSEVDERRAHFQYHDAEAMVAQSSDLDKQLKLKWAEADKTRHQCRADLKLVQQKLSDANQVMAALRSAHQAKKDTIDEFVRDIQMLGVRADALTEQEAKIAVETLTSQLATSRRTRSALEKAMTAAELEVRSQGKLHQRAMKEYRILRGQGVSVKSNWSAVMRVAKDSDVDRRLQRREFAYMSAEELRSRSDKALGALRLAVADNETLRDALRHSEDMARPERKVLFYIAVYQHLKDRIRHDIIRSDDPVEAIEEMEVELARLTEELSQREVRLAISAESVANIIRQTIVREQNRIRQLNQGLQRIGFGQVNGVRLNVKVRDSHLLLLTALSEHHRQHQDLFGNQRLTFSEAIAKLFQRLNPHIDVGQKSAQVLGEALLDYRNYLDLSIEVNRGSDGWLQAESGALSTGEAIGTGQAILLMVVQSWEEESRRLRAKDIVPCRLLFLDEAARLDARSIATLFELCERLDMQLLIAAPENISPEKGTTYKLMRKIIGEREHVHVVGLKGFADVAAPSLPSEQAALDATQQTTQADNQTDSSSQAQSSEALTASES</sequence>
<dbReference type="InterPro" id="IPR050308">
    <property type="entry name" value="MukB/SMC"/>
</dbReference>
<accession>A0ABN8DS59</accession>
<gene>
    <name evidence="9" type="primary">mukB</name>
    <name evidence="9" type="ORF">VST7929_01501</name>
</gene>
<evidence type="ECO:0000313" key="10">
    <source>
        <dbReference type="Proteomes" id="UP000838672"/>
    </source>
</evidence>
<keyword evidence="2" id="KW-0159">Chromosome partition</keyword>
<dbReference type="EMBL" id="CAKLDI010000001">
    <property type="protein sequence ID" value="CAH0533630.1"/>
    <property type="molecule type" value="Genomic_DNA"/>
</dbReference>
<dbReference type="InterPro" id="IPR007406">
    <property type="entry name" value="MukB_N_dom"/>
</dbReference>
<feature type="domain" description="MukB N-terminal" evidence="7">
    <location>
        <begin position="3"/>
        <end position="227"/>
    </location>
</feature>
<dbReference type="PANTHER" id="PTHR42963">
    <property type="entry name" value="CHROMOSOME PARTITION PROTEIN MUKB"/>
    <property type="match status" value="1"/>
</dbReference>
<feature type="region of interest" description="Disordered" evidence="6">
    <location>
        <begin position="1485"/>
        <end position="1519"/>
    </location>
</feature>
<reference evidence="9" key="1">
    <citation type="submission" date="2021-11" db="EMBL/GenBank/DDBJ databases">
        <authorList>
            <person name="Rodrigo-Torres L."/>
            <person name="Arahal R. D."/>
            <person name="Lucena T."/>
        </authorList>
    </citation>
    <scope>NUCLEOTIDE SEQUENCE</scope>
    <source>
        <strain evidence="9">CECT 7929</strain>
    </source>
</reference>
<evidence type="ECO:0000259" key="7">
    <source>
        <dbReference type="Pfam" id="PF04310"/>
    </source>
</evidence>
<feature type="coiled-coil region" evidence="5">
    <location>
        <begin position="943"/>
        <end position="970"/>
    </location>
</feature>
<proteinExistence type="predicted"/>
<feature type="domain" description="MukB hinge" evidence="8">
    <location>
        <begin position="652"/>
        <end position="817"/>
    </location>
</feature>
<evidence type="ECO:0000313" key="9">
    <source>
        <dbReference type="EMBL" id="CAH0533630.1"/>
    </source>
</evidence>
<keyword evidence="1" id="KW-0963">Cytoplasm</keyword>
<feature type="coiled-coil region" evidence="5">
    <location>
        <begin position="845"/>
        <end position="879"/>
    </location>
</feature>
<dbReference type="NCBIfam" id="NF003422">
    <property type="entry name" value="PRK04863.1"/>
    <property type="match status" value="1"/>
</dbReference>
<evidence type="ECO:0000256" key="3">
    <source>
        <dbReference type="ARBA" id="ARBA00023067"/>
    </source>
</evidence>
<evidence type="ECO:0000256" key="4">
    <source>
        <dbReference type="ARBA" id="ARBA00023125"/>
    </source>
</evidence>
<dbReference type="PANTHER" id="PTHR42963:SF1">
    <property type="entry name" value="DUF4476 DOMAIN-CONTAINING PROTEIN"/>
    <property type="match status" value="1"/>
</dbReference>
<dbReference type="Pfam" id="PF04310">
    <property type="entry name" value="MukB"/>
    <property type="match status" value="1"/>
</dbReference>
<dbReference type="InterPro" id="IPR042501">
    <property type="entry name" value="MukB_hinge_sf"/>
</dbReference>
<name>A0ABN8DS59_9VIBR</name>
<evidence type="ECO:0000259" key="8">
    <source>
        <dbReference type="Pfam" id="PF16330"/>
    </source>
</evidence>